<organism evidence="8 9">
    <name type="scientific">Elysia marginata</name>
    <dbReference type="NCBI Taxonomy" id="1093978"/>
    <lineage>
        <taxon>Eukaryota</taxon>
        <taxon>Metazoa</taxon>
        <taxon>Spiralia</taxon>
        <taxon>Lophotrochozoa</taxon>
        <taxon>Mollusca</taxon>
        <taxon>Gastropoda</taxon>
        <taxon>Heterobranchia</taxon>
        <taxon>Euthyneura</taxon>
        <taxon>Panpulmonata</taxon>
        <taxon>Sacoglossa</taxon>
        <taxon>Placobranchoidea</taxon>
        <taxon>Plakobranchidae</taxon>
        <taxon>Elysia</taxon>
    </lineage>
</organism>
<feature type="domain" description="PPIase FKBP-type" evidence="7">
    <location>
        <begin position="9"/>
        <end position="83"/>
    </location>
</feature>
<keyword evidence="9" id="KW-1185">Reference proteome</keyword>
<comment type="caution">
    <text evidence="8">The sequence shown here is derived from an EMBL/GenBank/DDBJ whole genome shotgun (WGS) entry which is preliminary data.</text>
</comment>
<keyword evidence="5 6" id="KW-0413">Isomerase</keyword>
<dbReference type="EMBL" id="BMAT01007662">
    <property type="protein sequence ID" value="GFR68852.1"/>
    <property type="molecule type" value="Genomic_DNA"/>
</dbReference>
<evidence type="ECO:0000256" key="6">
    <source>
        <dbReference type="PROSITE-ProRule" id="PRU00277"/>
    </source>
</evidence>
<proteinExistence type="inferred from homology"/>
<dbReference type="PANTHER" id="PTHR47861">
    <property type="entry name" value="FKBP-TYPE PEPTIDYL-PROLYL CIS-TRANS ISOMERASE SLYD"/>
    <property type="match status" value="1"/>
</dbReference>
<dbReference type="Proteomes" id="UP000762676">
    <property type="component" value="Unassembled WGS sequence"/>
</dbReference>
<comment type="similarity">
    <text evidence="2">Belongs to the FKBP-type PPIase family.</text>
</comment>
<name>A0AAV4F6L4_9GAST</name>
<keyword evidence="4 6" id="KW-0697">Rotamase</keyword>
<dbReference type="SUPFAM" id="SSF54534">
    <property type="entry name" value="FKBP-like"/>
    <property type="match status" value="1"/>
</dbReference>
<reference evidence="8 9" key="1">
    <citation type="journal article" date="2021" name="Elife">
        <title>Chloroplast acquisition without the gene transfer in kleptoplastic sea slugs, Plakobranchus ocellatus.</title>
        <authorList>
            <person name="Maeda T."/>
            <person name="Takahashi S."/>
            <person name="Yoshida T."/>
            <person name="Shimamura S."/>
            <person name="Takaki Y."/>
            <person name="Nagai Y."/>
            <person name="Toyoda A."/>
            <person name="Suzuki Y."/>
            <person name="Arimoto A."/>
            <person name="Ishii H."/>
            <person name="Satoh N."/>
            <person name="Nishiyama T."/>
            <person name="Hasebe M."/>
            <person name="Maruyama T."/>
            <person name="Minagawa J."/>
            <person name="Obokata J."/>
            <person name="Shigenobu S."/>
        </authorList>
    </citation>
    <scope>NUCLEOTIDE SEQUENCE [LARGE SCALE GENOMIC DNA]</scope>
</reference>
<dbReference type="AlphaFoldDB" id="A0AAV4F6L4"/>
<dbReference type="InterPro" id="IPR048261">
    <property type="entry name" value="SlpA/SlyD-like_ins_sf"/>
</dbReference>
<dbReference type="EC" id="5.2.1.8" evidence="3 6"/>
<dbReference type="GO" id="GO:0003755">
    <property type="term" value="F:peptidyl-prolyl cis-trans isomerase activity"/>
    <property type="evidence" value="ECO:0007669"/>
    <property type="project" value="UniProtKB-KW"/>
</dbReference>
<dbReference type="PROSITE" id="PS50059">
    <property type="entry name" value="FKBP_PPIASE"/>
    <property type="match status" value="1"/>
</dbReference>
<dbReference type="PANTHER" id="PTHR47861:SF4">
    <property type="entry name" value="FKBP-TYPE 16 KDA PEPTIDYL-PROLYL CIS-TRANS ISOMERASE"/>
    <property type="match status" value="1"/>
</dbReference>
<evidence type="ECO:0000256" key="5">
    <source>
        <dbReference type="ARBA" id="ARBA00023235"/>
    </source>
</evidence>
<sequence>MTNPVIAAGSKVTMHFALRLESGEVVDSTFTGKPASFVVGDGNLPDAFEALLHGMKEGSAETFTVLPEQSFGQPNPQNVQELPRGQFDSEMALSEGLVVSFADKSGSELPGVVTAFDDERVTIDFNHPLAGKNLLFQVEILEVLDAD</sequence>
<evidence type="ECO:0000313" key="9">
    <source>
        <dbReference type="Proteomes" id="UP000762676"/>
    </source>
</evidence>
<evidence type="ECO:0000256" key="2">
    <source>
        <dbReference type="ARBA" id="ARBA00006577"/>
    </source>
</evidence>
<evidence type="ECO:0000256" key="3">
    <source>
        <dbReference type="ARBA" id="ARBA00013194"/>
    </source>
</evidence>
<accession>A0AAV4F6L4</accession>
<evidence type="ECO:0000256" key="1">
    <source>
        <dbReference type="ARBA" id="ARBA00000971"/>
    </source>
</evidence>
<dbReference type="InterPro" id="IPR001179">
    <property type="entry name" value="PPIase_FKBP_dom"/>
</dbReference>
<evidence type="ECO:0000313" key="8">
    <source>
        <dbReference type="EMBL" id="GFR68852.1"/>
    </source>
</evidence>
<evidence type="ECO:0000259" key="7">
    <source>
        <dbReference type="PROSITE" id="PS50059"/>
    </source>
</evidence>
<dbReference type="Pfam" id="PF00254">
    <property type="entry name" value="FKBP_C"/>
    <property type="match status" value="1"/>
</dbReference>
<dbReference type="Gene3D" id="3.10.50.40">
    <property type="match status" value="1"/>
</dbReference>
<dbReference type="Gene3D" id="2.40.10.330">
    <property type="match status" value="1"/>
</dbReference>
<dbReference type="InterPro" id="IPR046357">
    <property type="entry name" value="PPIase_dom_sf"/>
</dbReference>
<protein>
    <recommendedName>
        <fullName evidence="3 6">peptidylprolyl isomerase</fullName>
        <ecNumber evidence="3 6">5.2.1.8</ecNumber>
    </recommendedName>
</protein>
<gene>
    <name evidence="8" type="ORF">ElyMa_003744600</name>
</gene>
<comment type="catalytic activity">
    <reaction evidence="1 6">
        <text>[protein]-peptidylproline (omega=180) = [protein]-peptidylproline (omega=0)</text>
        <dbReference type="Rhea" id="RHEA:16237"/>
        <dbReference type="Rhea" id="RHEA-COMP:10747"/>
        <dbReference type="Rhea" id="RHEA-COMP:10748"/>
        <dbReference type="ChEBI" id="CHEBI:83833"/>
        <dbReference type="ChEBI" id="CHEBI:83834"/>
        <dbReference type="EC" id="5.2.1.8"/>
    </reaction>
</comment>
<evidence type="ECO:0000256" key="4">
    <source>
        <dbReference type="ARBA" id="ARBA00023110"/>
    </source>
</evidence>